<evidence type="ECO:0000256" key="1">
    <source>
        <dbReference type="ARBA" id="ARBA00022729"/>
    </source>
</evidence>
<feature type="coiled-coil region" evidence="2">
    <location>
        <begin position="201"/>
        <end position="270"/>
    </location>
</feature>
<protein>
    <submittedName>
        <fullName evidence="5">Peptidoglycan DD-metalloendopeptidase family protein</fullName>
    </submittedName>
</protein>
<organism evidence="5 6">
    <name type="scientific">Funiculus sociatus GB2-A5</name>
    <dbReference type="NCBI Taxonomy" id="2933946"/>
    <lineage>
        <taxon>Bacteria</taxon>
        <taxon>Bacillati</taxon>
        <taxon>Cyanobacteriota</taxon>
        <taxon>Cyanophyceae</taxon>
        <taxon>Coleofasciculales</taxon>
        <taxon>Coleofasciculaceae</taxon>
        <taxon>Funiculus</taxon>
    </lineage>
</organism>
<accession>A0ABV0JIZ2</accession>
<dbReference type="CDD" id="cd12797">
    <property type="entry name" value="M23_peptidase"/>
    <property type="match status" value="1"/>
</dbReference>
<dbReference type="EMBL" id="JAMPKK010000003">
    <property type="protein sequence ID" value="MEP0863400.1"/>
    <property type="molecule type" value="Genomic_DNA"/>
</dbReference>
<dbReference type="SUPFAM" id="SSF51261">
    <property type="entry name" value="Duplicated hybrid motif"/>
    <property type="match status" value="1"/>
</dbReference>
<dbReference type="PANTHER" id="PTHR21666">
    <property type="entry name" value="PEPTIDASE-RELATED"/>
    <property type="match status" value="1"/>
</dbReference>
<feature type="transmembrane region" description="Helical" evidence="3">
    <location>
        <begin position="37"/>
        <end position="54"/>
    </location>
</feature>
<reference evidence="5 6" key="1">
    <citation type="submission" date="2022-04" db="EMBL/GenBank/DDBJ databases">
        <title>Positive selection, recombination, and allopatry shape intraspecific diversity of widespread and dominant cyanobacteria.</title>
        <authorList>
            <person name="Wei J."/>
            <person name="Shu W."/>
            <person name="Hu C."/>
        </authorList>
    </citation>
    <scope>NUCLEOTIDE SEQUENCE [LARGE SCALE GENOMIC DNA]</scope>
    <source>
        <strain evidence="5 6">GB2-A5</strain>
    </source>
</reference>
<dbReference type="Pfam" id="PF01551">
    <property type="entry name" value="Peptidase_M23"/>
    <property type="match status" value="1"/>
</dbReference>
<comment type="caution">
    <text evidence="5">The sequence shown here is derived from an EMBL/GenBank/DDBJ whole genome shotgun (WGS) entry which is preliminary data.</text>
</comment>
<keyword evidence="3" id="KW-1133">Transmembrane helix</keyword>
<evidence type="ECO:0000313" key="6">
    <source>
        <dbReference type="Proteomes" id="UP001442494"/>
    </source>
</evidence>
<evidence type="ECO:0000256" key="2">
    <source>
        <dbReference type="SAM" id="Coils"/>
    </source>
</evidence>
<gene>
    <name evidence="5" type="ORF">NDI37_02830</name>
</gene>
<dbReference type="InterPro" id="IPR011055">
    <property type="entry name" value="Dup_hybrid_motif"/>
</dbReference>
<name>A0ABV0JIZ2_9CYAN</name>
<keyword evidence="6" id="KW-1185">Reference proteome</keyword>
<dbReference type="PANTHER" id="PTHR21666:SF289">
    <property type="entry name" value="L-ALA--D-GLU ENDOPEPTIDASE"/>
    <property type="match status" value="1"/>
</dbReference>
<dbReference type="InterPro" id="IPR016047">
    <property type="entry name" value="M23ase_b-sheet_dom"/>
</dbReference>
<keyword evidence="1" id="KW-0732">Signal</keyword>
<keyword evidence="3" id="KW-0472">Membrane</keyword>
<keyword evidence="3" id="KW-0812">Transmembrane</keyword>
<proteinExistence type="predicted"/>
<feature type="domain" description="M23ase beta-sheet core" evidence="4">
    <location>
        <begin position="334"/>
        <end position="428"/>
    </location>
</feature>
<dbReference type="InterPro" id="IPR050570">
    <property type="entry name" value="Cell_wall_metabolism_enzyme"/>
</dbReference>
<sequence>MIKALFPNQSQNYYLLLSVCLTRRFGKTKLHRNSGRFLSFVGGIALCFSLWLMLSMPVKAESPTPPPVTVDTLKQMQQQLDRQRSNFSQESDRLQKLEKAAQGQLGKVQQNINLTDTQINDYQYQLQQATQTLKKLQNQLFFAQRDYQQKQAATVARLRFLQRQNLTNQGWNILLSSQNFNQFFDRRRQIKLVFQADRQILSNLKAQSDQINSQKIAVEQQENQIALISQQLLLQKADFMAQGQVQQQLIERLNSNRQALEAAERVLAEDSQGIATLIQKRVAEAKAKEAAEKAILRGDDIKRSTGGIFGYPSDAAISSNFGWRIHPILGYRRLHSGLDFAASYGSTIRAAESGEVIFAGWYGGYGKAVIVNHGKGITTLYAHSSQLYVSEGQLVRRGDAIASVGSTGFSTGPHLHFEVRKNGEPVDPINYL</sequence>
<dbReference type="Proteomes" id="UP001442494">
    <property type="component" value="Unassembled WGS sequence"/>
</dbReference>
<feature type="coiled-coil region" evidence="2">
    <location>
        <begin position="70"/>
        <end position="153"/>
    </location>
</feature>
<dbReference type="Gene3D" id="2.70.70.10">
    <property type="entry name" value="Glucose Permease (Domain IIA)"/>
    <property type="match status" value="1"/>
</dbReference>
<dbReference type="Gene3D" id="6.10.250.3150">
    <property type="match status" value="1"/>
</dbReference>
<evidence type="ECO:0000256" key="3">
    <source>
        <dbReference type="SAM" id="Phobius"/>
    </source>
</evidence>
<evidence type="ECO:0000259" key="4">
    <source>
        <dbReference type="Pfam" id="PF01551"/>
    </source>
</evidence>
<evidence type="ECO:0000313" key="5">
    <source>
        <dbReference type="EMBL" id="MEP0863400.1"/>
    </source>
</evidence>
<keyword evidence="2" id="KW-0175">Coiled coil</keyword>